<dbReference type="EMBL" id="CP021108">
    <property type="protein sequence ID" value="ARP80811.1"/>
    <property type="molecule type" value="Genomic_DNA"/>
</dbReference>
<organism evidence="2 3">
    <name type="scientific">Bordetella genomosp. 8</name>
    <dbReference type="NCBI Taxonomy" id="1416806"/>
    <lineage>
        <taxon>Bacteria</taxon>
        <taxon>Pseudomonadati</taxon>
        <taxon>Pseudomonadota</taxon>
        <taxon>Betaproteobacteria</taxon>
        <taxon>Burkholderiales</taxon>
        <taxon>Alcaligenaceae</taxon>
        <taxon>Bordetella</taxon>
    </lineage>
</organism>
<dbReference type="AlphaFoldDB" id="A0A1W6YIE8"/>
<evidence type="ECO:0000313" key="3">
    <source>
        <dbReference type="Proteomes" id="UP000194151"/>
    </source>
</evidence>
<reference evidence="2 3" key="1">
    <citation type="submission" date="2017-05" db="EMBL/GenBank/DDBJ databases">
        <title>Complete and WGS of Bordetella genogroups.</title>
        <authorList>
            <person name="Spilker T."/>
            <person name="LiPuma J."/>
        </authorList>
    </citation>
    <scope>NUCLEOTIDE SEQUENCE [LARGE SCALE GENOMIC DNA]</scope>
    <source>
        <strain evidence="2 3">AU19157</strain>
    </source>
</reference>
<evidence type="ECO:0000313" key="2">
    <source>
        <dbReference type="EMBL" id="ARP80811.1"/>
    </source>
</evidence>
<dbReference type="Proteomes" id="UP000194151">
    <property type="component" value="Chromosome"/>
</dbReference>
<dbReference type="KEGG" id="bgv:CAL12_08135"/>
<dbReference type="PIRSF" id="PIRSF032131">
    <property type="entry name" value="UCP032131"/>
    <property type="match status" value="1"/>
</dbReference>
<feature type="compositionally biased region" description="Low complexity" evidence="1">
    <location>
        <begin position="60"/>
        <end position="80"/>
    </location>
</feature>
<accession>A0A1W6YIE8</accession>
<dbReference type="Pfam" id="PF06676">
    <property type="entry name" value="DUF1178"/>
    <property type="match status" value="1"/>
</dbReference>
<name>A0A1W6YIE8_9BORD</name>
<feature type="region of interest" description="Disordered" evidence="1">
    <location>
        <begin position="56"/>
        <end position="80"/>
    </location>
</feature>
<dbReference type="STRING" id="1416806.CAL12_08135"/>
<sequence>MKVFDLQCDEQGHLFEGWFASHENYDEQQARGLVSCPMCGANKVSKRLSAPRLNVSHLKAPQGAPQPATQGSPAAATAAPADMARLQAAILQQVRDMVRKAENVGPRFAEEARRIHEGEADERPIRGTSTPEERQALAEDGIDFLALPDIFDDDRLQ</sequence>
<dbReference type="OrthoDB" id="5295943at2"/>
<dbReference type="RefSeq" id="WP_086064031.1">
    <property type="nucleotide sequence ID" value="NZ_CP021108.1"/>
</dbReference>
<proteinExistence type="predicted"/>
<evidence type="ECO:0000256" key="1">
    <source>
        <dbReference type="SAM" id="MobiDB-lite"/>
    </source>
</evidence>
<keyword evidence="3" id="KW-1185">Reference proteome</keyword>
<dbReference type="InterPro" id="IPR009562">
    <property type="entry name" value="DUF1178"/>
</dbReference>
<protein>
    <submittedName>
        <fullName evidence="2">Uncharacterized protein</fullName>
    </submittedName>
</protein>
<feature type="region of interest" description="Disordered" evidence="1">
    <location>
        <begin position="109"/>
        <end position="133"/>
    </location>
</feature>
<gene>
    <name evidence="2" type="ORF">CAL12_08135</name>
</gene>